<keyword evidence="7" id="KW-1185">Reference proteome</keyword>
<feature type="repeat" description="ANK" evidence="3">
    <location>
        <begin position="283"/>
        <end position="315"/>
    </location>
</feature>
<dbReference type="InterPro" id="IPR013083">
    <property type="entry name" value="Znf_RING/FYVE/PHD"/>
</dbReference>
<dbReference type="PANTHER" id="PTHR24171">
    <property type="entry name" value="ANKYRIN REPEAT DOMAIN-CONTAINING PROTEIN 39-RELATED"/>
    <property type="match status" value="1"/>
</dbReference>
<dbReference type="InterPro" id="IPR002110">
    <property type="entry name" value="Ankyrin_rpt"/>
</dbReference>
<keyword evidence="2 3" id="KW-0040">ANK repeat</keyword>
<feature type="domain" description="U-box" evidence="5">
    <location>
        <begin position="448"/>
        <end position="522"/>
    </location>
</feature>
<dbReference type="InterPro" id="IPR003613">
    <property type="entry name" value="Ubox_domain"/>
</dbReference>
<dbReference type="Gene3D" id="3.30.40.10">
    <property type="entry name" value="Zinc/RING finger domain, C3HC4 (zinc finger)"/>
    <property type="match status" value="1"/>
</dbReference>
<evidence type="ECO:0000256" key="2">
    <source>
        <dbReference type="ARBA" id="ARBA00023043"/>
    </source>
</evidence>
<dbReference type="SMART" id="SM00504">
    <property type="entry name" value="Ubox"/>
    <property type="match status" value="1"/>
</dbReference>
<dbReference type="EMBL" id="DAKRPA010000168">
    <property type="protein sequence ID" value="DAZ96418.1"/>
    <property type="molecule type" value="Genomic_DNA"/>
</dbReference>
<dbReference type="SUPFAM" id="SSF57850">
    <property type="entry name" value="RING/U-box"/>
    <property type="match status" value="1"/>
</dbReference>
<feature type="repeat" description="ANK" evidence="3">
    <location>
        <begin position="177"/>
        <end position="209"/>
    </location>
</feature>
<dbReference type="GO" id="GO:0085020">
    <property type="term" value="P:protein K6-linked ubiquitination"/>
    <property type="evidence" value="ECO:0007669"/>
    <property type="project" value="TreeGrafter"/>
</dbReference>
<comment type="caution">
    <text evidence="6">The sequence shown here is derived from an EMBL/GenBank/DDBJ whole genome shotgun (WGS) entry which is preliminary data.</text>
</comment>
<evidence type="ECO:0000259" key="5">
    <source>
        <dbReference type="PROSITE" id="PS51698"/>
    </source>
</evidence>
<reference evidence="6" key="1">
    <citation type="submission" date="2022-11" db="EMBL/GenBank/DDBJ databases">
        <authorList>
            <person name="Morgan W.R."/>
            <person name="Tartar A."/>
        </authorList>
    </citation>
    <scope>NUCLEOTIDE SEQUENCE</scope>
    <source>
        <strain evidence="6">ARSEF 373</strain>
    </source>
</reference>
<evidence type="ECO:0000313" key="7">
    <source>
        <dbReference type="Proteomes" id="UP001146120"/>
    </source>
</evidence>
<proteinExistence type="predicted"/>
<dbReference type="InterPro" id="IPR036770">
    <property type="entry name" value="Ankyrin_rpt-contain_sf"/>
</dbReference>
<feature type="region of interest" description="Disordered" evidence="4">
    <location>
        <begin position="73"/>
        <end position="104"/>
    </location>
</feature>
<feature type="region of interest" description="Disordered" evidence="4">
    <location>
        <begin position="335"/>
        <end position="379"/>
    </location>
</feature>
<protein>
    <recommendedName>
        <fullName evidence="5">U-box domain-containing protein</fullName>
    </recommendedName>
</protein>
<dbReference type="PROSITE" id="PS50297">
    <property type="entry name" value="ANK_REP_REGION"/>
    <property type="match status" value="3"/>
</dbReference>
<feature type="compositionally biased region" description="Polar residues" evidence="4">
    <location>
        <begin position="535"/>
        <end position="547"/>
    </location>
</feature>
<name>A0AAV2YST6_9STRA</name>
<evidence type="ECO:0000256" key="1">
    <source>
        <dbReference type="ARBA" id="ARBA00022737"/>
    </source>
</evidence>
<dbReference type="InterPro" id="IPR045210">
    <property type="entry name" value="RING-Ubox_PUB"/>
</dbReference>
<accession>A0AAV2YST6</accession>
<dbReference type="SUPFAM" id="SSF48403">
    <property type="entry name" value="Ankyrin repeat"/>
    <property type="match status" value="1"/>
</dbReference>
<dbReference type="GO" id="GO:0004842">
    <property type="term" value="F:ubiquitin-protein transferase activity"/>
    <property type="evidence" value="ECO:0007669"/>
    <property type="project" value="InterPro"/>
</dbReference>
<feature type="region of interest" description="Disordered" evidence="4">
    <location>
        <begin position="397"/>
        <end position="450"/>
    </location>
</feature>
<dbReference type="Gene3D" id="1.25.40.20">
    <property type="entry name" value="Ankyrin repeat-containing domain"/>
    <property type="match status" value="2"/>
</dbReference>
<dbReference type="PROSITE" id="PS50088">
    <property type="entry name" value="ANK_REPEAT"/>
    <property type="match status" value="3"/>
</dbReference>
<reference evidence="6" key="2">
    <citation type="journal article" date="2023" name="Microbiol Resour">
        <title>Decontamination and Annotation of the Draft Genome Sequence of the Oomycete Lagenidium giganteum ARSEF 373.</title>
        <authorList>
            <person name="Morgan W.R."/>
            <person name="Tartar A."/>
        </authorList>
    </citation>
    <scope>NUCLEOTIDE SEQUENCE</scope>
    <source>
        <strain evidence="6">ARSEF 373</strain>
    </source>
</reference>
<feature type="region of interest" description="Disordered" evidence="4">
    <location>
        <begin position="516"/>
        <end position="553"/>
    </location>
</feature>
<evidence type="ECO:0000256" key="4">
    <source>
        <dbReference type="SAM" id="MobiDB-lite"/>
    </source>
</evidence>
<dbReference type="Proteomes" id="UP001146120">
    <property type="component" value="Unassembled WGS sequence"/>
</dbReference>
<dbReference type="Pfam" id="PF12796">
    <property type="entry name" value="Ank_2"/>
    <property type="match status" value="2"/>
</dbReference>
<dbReference type="CDD" id="cd16664">
    <property type="entry name" value="RING-Ubox_PUB"/>
    <property type="match status" value="1"/>
</dbReference>
<dbReference type="PROSITE" id="PS51698">
    <property type="entry name" value="U_BOX"/>
    <property type="match status" value="1"/>
</dbReference>
<feature type="repeat" description="ANK" evidence="3">
    <location>
        <begin position="250"/>
        <end position="282"/>
    </location>
</feature>
<dbReference type="PANTHER" id="PTHR24171:SF8">
    <property type="entry name" value="BRCA1-ASSOCIATED RING DOMAIN PROTEIN 1"/>
    <property type="match status" value="1"/>
</dbReference>
<sequence>MGGGASSHGAFEQMLACTMILGEAMVQGLDPRYVRFPDMYRLYDFHIGPKKHKQRSFQGGNLVLFVHSPDDSSGGGGLQQIQLLGDDNDANSDDSSDKDGTLPESDDEHLVVYVSGDKMVLDRATLSVPNNDGWTPLHSCCHTLNSQEAGIAILKELVATKADLNMVTKRGPGSFSFGWTPLHISVAYGLEALALKLIRAGADVNTKNSVGWSPLYDACHRGYATVARELLKAGAKHDIICPEFALCPFPGQFALAEAARQGHTETVKVLLEWGADKNAVNKLGWTALHEAAYHSRVAIVQMLIVYGADVMIKTLKGSLARDLTISSEIKAMLEDVSQHTSTPSPKKPPVEDVQEAGEKEETPPKKSPTRKSVAHSGPISRKEEYALLGDLPALTPPAISIRDANDEDVEAKDTAGEGKDDDDSCNNNDEDGKKKKHKRRGKKRDKGNIPPEFKCAISLKLMKDPMRSPYGQVFDRAAIEAWFRDFGNRCPLTGEPLTMTQLVPDEKLKEEIREWKHGSQKGASEDGAAILTATAKPSLTVEPTNPQDDPYDF</sequence>
<evidence type="ECO:0000256" key="3">
    <source>
        <dbReference type="PROSITE-ProRule" id="PRU00023"/>
    </source>
</evidence>
<feature type="compositionally biased region" description="Basic residues" evidence="4">
    <location>
        <begin position="434"/>
        <end position="445"/>
    </location>
</feature>
<gene>
    <name evidence="6" type="ORF">N0F65_012499</name>
</gene>
<dbReference type="AlphaFoldDB" id="A0AAV2YST6"/>
<keyword evidence="1" id="KW-0677">Repeat</keyword>
<dbReference type="SMART" id="SM00248">
    <property type="entry name" value="ANK"/>
    <property type="match status" value="5"/>
</dbReference>
<dbReference type="Pfam" id="PF04564">
    <property type="entry name" value="U-box"/>
    <property type="match status" value="1"/>
</dbReference>
<evidence type="ECO:0000313" key="6">
    <source>
        <dbReference type="EMBL" id="DAZ96418.1"/>
    </source>
</evidence>
<organism evidence="6 7">
    <name type="scientific">Lagenidium giganteum</name>
    <dbReference type="NCBI Taxonomy" id="4803"/>
    <lineage>
        <taxon>Eukaryota</taxon>
        <taxon>Sar</taxon>
        <taxon>Stramenopiles</taxon>
        <taxon>Oomycota</taxon>
        <taxon>Peronosporomycetes</taxon>
        <taxon>Pythiales</taxon>
        <taxon>Pythiaceae</taxon>
    </lineage>
</organism>